<dbReference type="PANTHER" id="PTHR28204:SF1">
    <property type="entry name" value="MITOCHONDRIAL DISTRIBUTION AND MORPHOLOGY PROTEIN 12"/>
    <property type="match status" value="1"/>
</dbReference>
<keyword evidence="2" id="KW-0813">Transport</keyword>
<dbReference type="PROSITE" id="PS51847">
    <property type="entry name" value="SMP"/>
    <property type="match status" value="1"/>
</dbReference>
<protein>
    <submittedName>
        <fullName evidence="11">Mdm12p</fullName>
    </submittedName>
</protein>
<dbReference type="GO" id="GO:0007005">
    <property type="term" value="P:mitochondrion organization"/>
    <property type="evidence" value="ECO:0007669"/>
    <property type="project" value="InterPro"/>
</dbReference>
<evidence type="ECO:0000256" key="4">
    <source>
        <dbReference type="ARBA" id="ARBA00022824"/>
    </source>
</evidence>
<accession>A0A2N1JF70</accession>
<keyword evidence="8" id="KW-0472">Membrane</keyword>
<dbReference type="GO" id="GO:0015914">
    <property type="term" value="P:phospholipid transport"/>
    <property type="evidence" value="ECO:0007669"/>
    <property type="project" value="TreeGrafter"/>
</dbReference>
<sequence length="301" mass="33887">MSVDLDWSLLTQDLAEKLRERINELLPDVPLPDFVGPLHVHTLEFGHDPPEVELAHLGDVWTQFRDGVAAAHRAEVSLPPTSNAMPMRLRTFRHYEGEQPTSVNPDTEYTSEYGDDDSLCRWSETDSEPGHPVHASQCAETDEHNVSSENSLPSLQAHFRIQWLTTSIRVVLTTSLQMYHGGTKVMCLPMTLALTGMELLGQLILALDGGERCVHVCLAQDDAQLAEEGKTPERADPYVLLHMRHKAMRIIPYMAFDSRVGEPVKHVLQNVGKVERFAGDVLRQLLDTELVFPNFYTLYLP</sequence>
<evidence type="ECO:0000259" key="10">
    <source>
        <dbReference type="PROSITE" id="PS51847"/>
    </source>
</evidence>
<dbReference type="EMBL" id="KZ454988">
    <property type="protein sequence ID" value="PKI85203.1"/>
    <property type="molecule type" value="Genomic_DNA"/>
</dbReference>
<evidence type="ECO:0000313" key="12">
    <source>
        <dbReference type="Proteomes" id="UP000232875"/>
    </source>
</evidence>
<organism evidence="11 12">
    <name type="scientific">Malassezia vespertilionis</name>
    <dbReference type="NCBI Taxonomy" id="2020962"/>
    <lineage>
        <taxon>Eukaryota</taxon>
        <taxon>Fungi</taxon>
        <taxon>Dikarya</taxon>
        <taxon>Basidiomycota</taxon>
        <taxon>Ustilaginomycotina</taxon>
        <taxon>Malasseziomycetes</taxon>
        <taxon>Malasseziales</taxon>
        <taxon>Malasseziaceae</taxon>
        <taxon>Malassezia</taxon>
    </lineage>
</organism>
<keyword evidence="4" id="KW-0256">Endoplasmic reticulum</keyword>
<dbReference type="CDD" id="cd21672">
    <property type="entry name" value="SMP_Mdm12"/>
    <property type="match status" value="1"/>
</dbReference>
<proteinExistence type="predicted"/>
<evidence type="ECO:0000256" key="8">
    <source>
        <dbReference type="ARBA" id="ARBA00023136"/>
    </source>
</evidence>
<evidence type="ECO:0000256" key="2">
    <source>
        <dbReference type="ARBA" id="ARBA00022448"/>
    </source>
</evidence>
<dbReference type="InterPro" id="IPR031468">
    <property type="entry name" value="SMP_LBD"/>
</dbReference>
<evidence type="ECO:0000256" key="6">
    <source>
        <dbReference type="ARBA" id="ARBA00023121"/>
    </source>
</evidence>
<keyword evidence="7" id="KW-0496">Mitochondrion</keyword>
<dbReference type="InterPro" id="IPR027532">
    <property type="entry name" value="Mdm12"/>
</dbReference>
<evidence type="ECO:0000256" key="9">
    <source>
        <dbReference type="SAM" id="MobiDB-lite"/>
    </source>
</evidence>
<dbReference type="GO" id="GO:0032865">
    <property type="term" value="C:ERMES complex"/>
    <property type="evidence" value="ECO:0007669"/>
    <property type="project" value="InterPro"/>
</dbReference>
<evidence type="ECO:0000256" key="1">
    <source>
        <dbReference type="ARBA" id="ARBA00004370"/>
    </source>
</evidence>
<dbReference type="OrthoDB" id="3356905at2759"/>
<dbReference type="PANTHER" id="PTHR28204">
    <property type="entry name" value="MITOCHONDRIAL DISTRIBUTION AND MORPHOLOGY PROTEIN 12"/>
    <property type="match status" value="1"/>
</dbReference>
<name>A0A2N1JF70_9BASI</name>
<dbReference type="AlphaFoldDB" id="A0A2N1JF70"/>
<dbReference type="Pfam" id="PF26544">
    <property type="entry name" value="Mdm12"/>
    <property type="match status" value="1"/>
</dbReference>
<keyword evidence="12" id="KW-1185">Reference proteome</keyword>
<evidence type="ECO:0000256" key="3">
    <source>
        <dbReference type="ARBA" id="ARBA00022787"/>
    </source>
</evidence>
<comment type="subcellular location">
    <subcellularLocation>
        <location evidence="1">Membrane</location>
    </subcellularLocation>
</comment>
<evidence type="ECO:0000256" key="5">
    <source>
        <dbReference type="ARBA" id="ARBA00023055"/>
    </source>
</evidence>
<keyword evidence="3" id="KW-1000">Mitochondrion outer membrane</keyword>
<dbReference type="GO" id="GO:1990456">
    <property type="term" value="P:mitochondrion-endoplasmic reticulum membrane tethering"/>
    <property type="evidence" value="ECO:0007669"/>
    <property type="project" value="TreeGrafter"/>
</dbReference>
<dbReference type="GO" id="GO:0008289">
    <property type="term" value="F:lipid binding"/>
    <property type="evidence" value="ECO:0007669"/>
    <property type="project" value="UniProtKB-KW"/>
</dbReference>
<feature type="domain" description="SMP-LTD" evidence="10">
    <location>
        <begin position="1"/>
        <end position="301"/>
    </location>
</feature>
<dbReference type="STRING" id="2020962.A0A2N1JF70"/>
<dbReference type="Proteomes" id="UP000232875">
    <property type="component" value="Unassembled WGS sequence"/>
</dbReference>
<gene>
    <name evidence="11" type="primary">MDM12</name>
    <name evidence="11" type="ORF">MVES_001118</name>
</gene>
<keyword evidence="6" id="KW-0446">Lipid-binding</keyword>
<evidence type="ECO:0000256" key="7">
    <source>
        <dbReference type="ARBA" id="ARBA00023128"/>
    </source>
</evidence>
<keyword evidence="5" id="KW-0445">Lipid transport</keyword>
<evidence type="ECO:0000313" key="11">
    <source>
        <dbReference type="EMBL" id="PKI85203.1"/>
    </source>
</evidence>
<feature type="region of interest" description="Disordered" evidence="9">
    <location>
        <begin position="122"/>
        <end position="149"/>
    </location>
</feature>
<reference evidence="11 12" key="1">
    <citation type="submission" date="2017-10" db="EMBL/GenBank/DDBJ databases">
        <title>A novel species of cold-tolerant Malassezia isolated from bats.</title>
        <authorList>
            <person name="Lorch J.M."/>
            <person name="Palmer J.M."/>
            <person name="Vanderwolf K.J."/>
            <person name="Schmidt K.Z."/>
            <person name="Verant M.L."/>
            <person name="Weller T.J."/>
            <person name="Blehert D.S."/>
        </authorList>
    </citation>
    <scope>NUCLEOTIDE SEQUENCE [LARGE SCALE GENOMIC DNA]</scope>
    <source>
        <strain evidence="11 12">NWHC:44797-103</strain>
    </source>
</reference>